<evidence type="ECO:0000313" key="1">
    <source>
        <dbReference type="EMBL" id="JAE26217.1"/>
    </source>
</evidence>
<dbReference type="AlphaFoldDB" id="A0A0A9GP11"/>
<organism evidence="1">
    <name type="scientific">Arundo donax</name>
    <name type="common">Giant reed</name>
    <name type="synonym">Donax arundinaceus</name>
    <dbReference type="NCBI Taxonomy" id="35708"/>
    <lineage>
        <taxon>Eukaryota</taxon>
        <taxon>Viridiplantae</taxon>
        <taxon>Streptophyta</taxon>
        <taxon>Embryophyta</taxon>
        <taxon>Tracheophyta</taxon>
        <taxon>Spermatophyta</taxon>
        <taxon>Magnoliopsida</taxon>
        <taxon>Liliopsida</taxon>
        <taxon>Poales</taxon>
        <taxon>Poaceae</taxon>
        <taxon>PACMAD clade</taxon>
        <taxon>Arundinoideae</taxon>
        <taxon>Arundineae</taxon>
        <taxon>Arundo</taxon>
    </lineage>
</organism>
<reference evidence="1" key="1">
    <citation type="submission" date="2014-09" db="EMBL/GenBank/DDBJ databases">
        <authorList>
            <person name="Magalhaes I.L.F."/>
            <person name="Oliveira U."/>
            <person name="Santos F.R."/>
            <person name="Vidigal T.H.D.A."/>
            <person name="Brescovit A.D."/>
            <person name="Santos A.J."/>
        </authorList>
    </citation>
    <scope>NUCLEOTIDE SEQUENCE</scope>
    <source>
        <tissue evidence="1">Shoot tissue taken approximately 20 cm above the soil surface</tissue>
    </source>
</reference>
<reference evidence="1" key="2">
    <citation type="journal article" date="2015" name="Data Brief">
        <title>Shoot transcriptome of the giant reed, Arundo donax.</title>
        <authorList>
            <person name="Barrero R.A."/>
            <person name="Guerrero F.D."/>
            <person name="Moolhuijzen P."/>
            <person name="Goolsby J.A."/>
            <person name="Tidwell J."/>
            <person name="Bellgard S.E."/>
            <person name="Bellgard M.I."/>
        </authorList>
    </citation>
    <scope>NUCLEOTIDE SEQUENCE</scope>
    <source>
        <tissue evidence="1">Shoot tissue taken approximately 20 cm above the soil surface</tissue>
    </source>
</reference>
<dbReference type="EMBL" id="GBRH01171679">
    <property type="protein sequence ID" value="JAE26217.1"/>
    <property type="molecule type" value="Transcribed_RNA"/>
</dbReference>
<proteinExistence type="predicted"/>
<name>A0A0A9GP11_ARUDO</name>
<accession>A0A0A9GP11</accession>
<sequence>MHCCDAELLQIPKFHGTWRAETLLVDLKFVISSWLFWYGQAFLFSLQ</sequence>
<protein>
    <submittedName>
        <fullName evidence="1">Uncharacterized protein</fullName>
    </submittedName>
</protein>